<organism evidence="1 2">
    <name type="scientific">Rhizobium binae</name>
    <dbReference type="NCBI Taxonomy" id="1138190"/>
    <lineage>
        <taxon>Bacteria</taxon>
        <taxon>Pseudomonadati</taxon>
        <taxon>Pseudomonadota</taxon>
        <taxon>Alphaproteobacteria</taxon>
        <taxon>Hyphomicrobiales</taxon>
        <taxon>Rhizobiaceae</taxon>
        <taxon>Rhizobium/Agrobacterium group</taxon>
        <taxon>Rhizobium</taxon>
    </lineage>
</organism>
<protein>
    <submittedName>
        <fullName evidence="1">Uncharacterized protein</fullName>
    </submittedName>
</protein>
<evidence type="ECO:0000313" key="1">
    <source>
        <dbReference type="EMBL" id="MET3759345.1"/>
    </source>
</evidence>
<keyword evidence="2" id="KW-1185">Reference proteome</keyword>
<dbReference type="GeneID" id="91152910"/>
<gene>
    <name evidence="1" type="ORF">ABID08_006731</name>
</gene>
<dbReference type="EMBL" id="JBEPMY010000054">
    <property type="protein sequence ID" value="MET3759345.1"/>
    <property type="molecule type" value="Genomic_DNA"/>
</dbReference>
<proteinExistence type="predicted"/>
<accession>A0ABV2MSA1</accession>
<name>A0ABV2MSA1_9HYPH</name>
<dbReference type="Proteomes" id="UP001549077">
    <property type="component" value="Unassembled WGS sequence"/>
</dbReference>
<reference evidence="1 2" key="1">
    <citation type="submission" date="2024-06" db="EMBL/GenBank/DDBJ databases">
        <title>Genomic Encyclopedia of Type Strains, Phase IV (KMG-IV): sequencing the most valuable type-strain genomes for metagenomic binning, comparative biology and taxonomic classification.</title>
        <authorList>
            <person name="Goeker M."/>
        </authorList>
    </citation>
    <scope>NUCLEOTIDE SEQUENCE [LARGE SCALE GENOMIC DNA]</scope>
    <source>
        <strain evidence="1 2">DSM 29288</strain>
    </source>
</reference>
<comment type="caution">
    <text evidence="1">The sequence shown here is derived from an EMBL/GenBank/DDBJ whole genome shotgun (WGS) entry which is preliminary data.</text>
</comment>
<dbReference type="RefSeq" id="WP_168302346.1">
    <property type="nucleotide sequence ID" value="NZ_CP071610.1"/>
</dbReference>
<evidence type="ECO:0000313" key="2">
    <source>
        <dbReference type="Proteomes" id="UP001549077"/>
    </source>
</evidence>
<sequence>MTKEADASQDAMDAFAVITARVMKSLQGFTDDFPKWSEHDQDLNMSTFKPDRSDFPVPDLVHFMMRYVVKWKMSGPEEKVRWTAYGSVDGTPVFLQMRKFGFTIGVEKGRALSPQRVVGQLKAGLKEVEKFLEPYAKHQVENGDVTIANRFYEFEDRYRFFRDLADKAYRRAETPRRKKRVASAGNPVSACMSDMIAELNRSTRANHEGFYHSTAMIDAYFSALEHRLVLLRAFTGASFADGAVLSLLAARWDEKLRLVVPAIETKKMAPILGKMRDIKERIRNPFAHGGNENDRGSLFFHLPQVGAIPANFSGFGRSVRFTVVPIESHSHVEICRTFDQLDALLETGALERPHRMIRASIDPSFDATVIKEYADAISGTDEDFEHYLDWRNKEWERHTNMDY</sequence>